<dbReference type="Gene3D" id="1.10.540.10">
    <property type="entry name" value="Acyl-CoA dehydrogenase/oxidase, N-terminal domain"/>
    <property type="match status" value="1"/>
</dbReference>
<organism evidence="12 13">
    <name type="scientific">Siphonobacter aquaeclarae</name>
    <dbReference type="NCBI Taxonomy" id="563176"/>
    <lineage>
        <taxon>Bacteria</taxon>
        <taxon>Pseudomonadati</taxon>
        <taxon>Bacteroidota</taxon>
        <taxon>Cytophagia</taxon>
        <taxon>Cytophagales</taxon>
        <taxon>Cytophagaceae</taxon>
        <taxon>Siphonobacter</taxon>
    </lineage>
</organism>
<dbReference type="Pfam" id="PF02770">
    <property type="entry name" value="Acyl-CoA_dh_M"/>
    <property type="match status" value="1"/>
</dbReference>
<dbReference type="PROSITE" id="PS00073">
    <property type="entry name" value="ACYL_COA_DH_2"/>
    <property type="match status" value="1"/>
</dbReference>
<dbReference type="InterPro" id="IPR013786">
    <property type="entry name" value="AcylCoA_DH/ox_N"/>
</dbReference>
<dbReference type="Gene3D" id="2.40.110.10">
    <property type="entry name" value="Butyryl-CoA Dehydrogenase, subunit A, domain 2"/>
    <property type="match status" value="1"/>
</dbReference>
<dbReference type="InterPro" id="IPR006089">
    <property type="entry name" value="Acyl-CoA_DH_CS"/>
</dbReference>
<dbReference type="SUPFAM" id="SSF47203">
    <property type="entry name" value="Acyl-CoA dehydrogenase C-terminal domain-like"/>
    <property type="match status" value="1"/>
</dbReference>
<evidence type="ECO:0000259" key="10">
    <source>
        <dbReference type="Pfam" id="PF02770"/>
    </source>
</evidence>
<evidence type="ECO:0000259" key="11">
    <source>
        <dbReference type="Pfam" id="PF02771"/>
    </source>
</evidence>
<evidence type="ECO:0000256" key="6">
    <source>
        <dbReference type="ARBA" id="ARBA00066362"/>
    </source>
</evidence>
<accession>A0A1G9MMI1</accession>
<dbReference type="InterPro" id="IPR036250">
    <property type="entry name" value="AcylCo_DH-like_C"/>
</dbReference>
<dbReference type="FunFam" id="1.10.540.10:FF:000002">
    <property type="entry name" value="Acyl-CoA dehydrogenase FadE19"/>
    <property type="match status" value="1"/>
</dbReference>
<dbReference type="AlphaFoldDB" id="A0A1G9MMI1"/>
<dbReference type="GO" id="GO:0050660">
    <property type="term" value="F:flavin adenine dinucleotide binding"/>
    <property type="evidence" value="ECO:0007669"/>
    <property type="project" value="InterPro"/>
</dbReference>
<dbReference type="CDD" id="cd01158">
    <property type="entry name" value="SCAD_SBCAD"/>
    <property type="match status" value="1"/>
</dbReference>
<dbReference type="Proteomes" id="UP000198901">
    <property type="component" value="Unassembled WGS sequence"/>
</dbReference>
<dbReference type="InterPro" id="IPR006091">
    <property type="entry name" value="Acyl-CoA_Oxase/DH_mid-dom"/>
</dbReference>
<dbReference type="PANTHER" id="PTHR43884">
    <property type="entry name" value="ACYL-COA DEHYDROGENASE"/>
    <property type="match status" value="1"/>
</dbReference>
<evidence type="ECO:0000256" key="3">
    <source>
        <dbReference type="ARBA" id="ARBA00022630"/>
    </source>
</evidence>
<dbReference type="RefSeq" id="WP_093200321.1">
    <property type="nucleotide sequence ID" value="NZ_FNGS01000003.1"/>
</dbReference>
<feature type="domain" description="Acyl-CoA dehydrogenase/oxidase N-terminal" evidence="11">
    <location>
        <begin position="7"/>
        <end position="119"/>
    </location>
</feature>
<evidence type="ECO:0000313" key="12">
    <source>
        <dbReference type="EMBL" id="SDL75273.1"/>
    </source>
</evidence>
<evidence type="ECO:0000256" key="4">
    <source>
        <dbReference type="ARBA" id="ARBA00022827"/>
    </source>
</evidence>
<feature type="domain" description="Acyl-CoA oxidase/dehydrogenase middle" evidence="10">
    <location>
        <begin position="123"/>
        <end position="218"/>
    </location>
</feature>
<dbReference type="PANTHER" id="PTHR43884:SF12">
    <property type="entry name" value="ISOVALERYL-COA DEHYDROGENASE, MITOCHONDRIAL-RELATED"/>
    <property type="match status" value="1"/>
</dbReference>
<protein>
    <recommendedName>
        <fullName evidence="7">Cyclohex-1-ene-1-carbonyl-CoA dehydrogenase</fullName>
        <ecNumber evidence="6">1.3.8.10</ecNumber>
    </recommendedName>
</protein>
<dbReference type="FunFam" id="1.20.140.10:FF:000004">
    <property type="entry name" value="Acyl-CoA dehydrogenase FadE25"/>
    <property type="match status" value="1"/>
</dbReference>
<comment type="similarity">
    <text evidence="2 8">Belongs to the acyl-CoA dehydrogenase family.</text>
</comment>
<comment type="cofactor">
    <cofactor evidence="1 8">
        <name>FAD</name>
        <dbReference type="ChEBI" id="CHEBI:57692"/>
    </cofactor>
</comment>
<dbReference type="PROSITE" id="PS00072">
    <property type="entry name" value="ACYL_COA_DH_1"/>
    <property type="match status" value="1"/>
</dbReference>
<gene>
    <name evidence="12" type="ORF">SAMN04488090_1661</name>
</gene>
<dbReference type="EMBL" id="FNGS01000003">
    <property type="protein sequence ID" value="SDL75273.1"/>
    <property type="molecule type" value="Genomic_DNA"/>
</dbReference>
<evidence type="ECO:0000256" key="2">
    <source>
        <dbReference type="ARBA" id="ARBA00009347"/>
    </source>
</evidence>
<feature type="domain" description="Acyl-CoA dehydrogenase/oxidase C-terminal" evidence="9">
    <location>
        <begin position="232"/>
        <end position="379"/>
    </location>
</feature>
<keyword evidence="13" id="KW-1185">Reference proteome</keyword>
<dbReference type="InterPro" id="IPR037069">
    <property type="entry name" value="AcylCoA_DH/ox_N_sf"/>
</dbReference>
<dbReference type="STRING" id="563176.SAMN04488090_1661"/>
<keyword evidence="5 8" id="KW-0560">Oxidoreductase</keyword>
<keyword evidence="4 8" id="KW-0274">FAD</keyword>
<dbReference type="Pfam" id="PF02771">
    <property type="entry name" value="Acyl-CoA_dh_N"/>
    <property type="match status" value="1"/>
</dbReference>
<dbReference type="FunFam" id="2.40.110.10:FF:000001">
    <property type="entry name" value="Acyl-CoA dehydrogenase, mitochondrial"/>
    <property type="match status" value="1"/>
</dbReference>
<name>A0A1G9MMI1_9BACT</name>
<dbReference type="PIRSF" id="PIRSF016578">
    <property type="entry name" value="HsaA"/>
    <property type="match status" value="1"/>
</dbReference>
<dbReference type="EC" id="1.3.8.10" evidence="6"/>
<evidence type="ECO:0000256" key="8">
    <source>
        <dbReference type="RuleBase" id="RU362125"/>
    </source>
</evidence>
<evidence type="ECO:0000256" key="1">
    <source>
        <dbReference type="ARBA" id="ARBA00001974"/>
    </source>
</evidence>
<evidence type="ECO:0000313" key="13">
    <source>
        <dbReference type="Proteomes" id="UP000198901"/>
    </source>
</evidence>
<keyword evidence="3 8" id="KW-0285">Flavoprotein</keyword>
<dbReference type="GO" id="GO:0003995">
    <property type="term" value="F:acyl-CoA dehydrogenase activity"/>
    <property type="evidence" value="ECO:0007669"/>
    <property type="project" value="InterPro"/>
</dbReference>
<evidence type="ECO:0000256" key="5">
    <source>
        <dbReference type="ARBA" id="ARBA00023002"/>
    </source>
</evidence>
<evidence type="ECO:0000256" key="7">
    <source>
        <dbReference type="ARBA" id="ARBA00072305"/>
    </source>
</evidence>
<proteinExistence type="inferred from homology"/>
<evidence type="ECO:0000259" key="9">
    <source>
        <dbReference type="Pfam" id="PF00441"/>
    </source>
</evidence>
<dbReference type="OrthoDB" id="9764422at2"/>
<dbReference type="Pfam" id="PF00441">
    <property type="entry name" value="Acyl-CoA_dh_1"/>
    <property type="match status" value="1"/>
</dbReference>
<dbReference type="InterPro" id="IPR009100">
    <property type="entry name" value="AcylCoA_DH/oxidase_NM_dom_sf"/>
</dbReference>
<dbReference type="SUPFAM" id="SSF56645">
    <property type="entry name" value="Acyl-CoA dehydrogenase NM domain-like"/>
    <property type="match status" value="1"/>
</dbReference>
<dbReference type="Gene3D" id="1.20.140.10">
    <property type="entry name" value="Butyryl-CoA Dehydrogenase, subunit A, domain 3"/>
    <property type="match status" value="1"/>
</dbReference>
<dbReference type="InterPro" id="IPR046373">
    <property type="entry name" value="Acyl-CoA_Oxase/DH_mid-dom_sf"/>
</dbReference>
<sequence length="380" mass="41657">MIHPRLTEEHLAVQEAARSFARNELLPGVTERDEFAQFPTEQVRKMGELGFLGMMVSPEYGGGGMDTLSYVLAIEEIAKIDASAAVIMSVNNSLVCYGLEKYGTEEQKRQYLTPLASGQVLGSFCLSEPEAGSDATSQRTLAEDKGDHYLVNGTKNWITNGNSSSISLVIAQTHPELKHKGINCLIVEKGWEGFSVGKKEKKLGIRASDTHSLMFNDVRVPKENRIGDDGFGFKFAMNTLNGGRIGIAAQALGIAAGAYELALQYSKERKSFGKPISEHQAIQFKLADMATRITAARLLVHQAAACKDAGEDYVQAAAMAKLFASEVAMWATIEAVQIHGGYGYVQEYHVERLMRDAKITQIYEGTSEIQKIVIARELLR</sequence>
<reference evidence="12 13" key="1">
    <citation type="submission" date="2016-10" db="EMBL/GenBank/DDBJ databases">
        <authorList>
            <person name="de Groot N.N."/>
        </authorList>
    </citation>
    <scope>NUCLEOTIDE SEQUENCE [LARGE SCALE GENOMIC DNA]</scope>
    <source>
        <strain evidence="12 13">DSM 21668</strain>
    </source>
</reference>
<dbReference type="InterPro" id="IPR009075">
    <property type="entry name" value="AcylCo_DH/oxidase_C"/>
</dbReference>